<feature type="compositionally biased region" description="Low complexity" evidence="1">
    <location>
        <begin position="133"/>
        <end position="144"/>
    </location>
</feature>
<evidence type="ECO:0000313" key="4">
    <source>
        <dbReference type="Proteomes" id="UP000608024"/>
    </source>
</evidence>
<feature type="signal peptide" evidence="2">
    <location>
        <begin position="1"/>
        <end position="28"/>
    </location>
</feature>
<comment type="caution">
    <text evidence="3">The sequence shown here is derived from an EMBL/GenBank/DDBJ whole genome shotgun (WGS) entry which is preliminary data.</text>
</comment>
<evidence type="ECO:0000256" key="2">
    <source>
        <dbReference type="SAM" id="SignalP"/>
    </source>
</evidence>
<evidence type="ECO:0008006" key="5">
    <source>
        <dbReference type="Google" id="ProtNLM"/>
    </source>
</evidence>
<gene>
    <name evidence="3" type="ORF">GCM10018785_13940</name>
</gene>
<dbReference type="RefSeq" id="WP_190134924.1">
    <property type="nucleotide sequence ID" value="NZ_BNBT01000012.1"/>
</dbReference>
<feature type="chain" id="PRO_5037436992" description="ATP-binding protein" evidence="2">
    <location>
        <begin position="29"/>
        <end position="158"/>
    </location>
</feature>
<accession>A0A919DID4</accession>
<keyword evidence="4" id="KW-1185">Reference proteome</keyword>
<reference evidence="3" key="1">
    <citation type="journal article" date="2014" name="Int. J. Syst. Evol. Microbiol.">
        <title>Complete genome sequence of Corynebacterium casei LMG S-19264T (=DSM 44701T), isolated from a smear-ripened cheese.</title>
        <authorList>
            <consortium name="US DOE Joint Genome Institute (JGI-PGF)"/>
            <person name="Walter F."/>
            <person name="Albersmeier A."/>
            <person name="Kalinowski J."/>
            <person name="Ruckert C."/>
        </authorList>
    </citation>
    <scope>NUCLEOTIDE SEQUENCE</scope>
    <source>
        <strain evidence="3">JCM 4784</strain>
    </source>
</reference>
<proteinExistence type="predicted"/>
<sequence length="158" mass="14908">MKQSAAKTLGVAALGAAFAALGAGAAHAAPATVADPATTLETVTTTLPLDQAAGTLPAGAPESLTAGQDALTSGVAAPGPAVDHLVPSLPTDTVEGATKTATAPGDDEGEDGEKATRSAGPESGAQGAADPVTQLLGGLPTQGLSAEGLPTQGLGLPL</sequence>
<organism evidence="3 4">
    <name type="scientific">Streptomyces longispororuber</name>
    <dbReference type="NCBI Taxonomy" id="68230"/>
    <lineage>
        <taxon>Bacteria</taxon>
        <taxon>Bacillati</taxon>
        <taxon>Actinomycetota</taxon>
        <taxon>Actinomycetes</taxon>
        <taxon>Kitasatosporales</taxon>
        <taxon>Streptomycetaceae</taxon>
        <taxon>Streptomyces</taxon>
    </lineage>
</organism>
<dbReference type="EMBL" id="BNBT01000012">
    <property type="protein sequence ID" value="GHE45414.1"/>
    <property type="molecule type" value="Genomic_DNA"/>
</dbReference>
<protein>
    <recommendedName>
        <fullName evidence="5">ATP-binding protein</fullName>
    </recommendedName>
</protein>
<evidence type="ECO:0000256" key="1">
    <source>
        <dbReference type="SAM" id="MobiDB-lite"/>
    </source>
</evidence>
<dbReference type="Proteomes" id="UP000608024">
    <property type="component" value="Unassembled WGS sequence"/>
</dbReference>
<evidence type="ECO:0000313" key="3">
    <source>
        <dbReference type="EMBL" id="GHE45414.1"/>
    </source>
</evidence>
<reference evidence="3" key="2">
    <citation type="submission" date="2020-09" db="EMBL/GenBank/DDBJ databases">
        <authorList>
            <person name="Sun Q."/>
            <person name="Ohkuma M."/>
        </authorList>
    </citation>
    <scope>NUCLEOTIDE SEQUENCE</scope>
    <source>
        <strain evidence="3">JCM 4784</strain>
    </source>
</reference>
<name>A0A919DID4_9ACTN</name>
<keyword evidence="2" id="KW-0732">Signal</keyword>
<dbReference type="AlphaFoldDB" id="A0A919DID4"/>
<feature type="region of interest" description="Disordered" evidence="1">
    <location>
        <begin position="52"/>
        <end position="158"/>
    </location>
</feature>